<dbReference type="AlphaFoldDB" id="A0AAD4BV72"/>
<dbReference type="PROSITE" id="PS00687">
    <property type="entry name" value="ALDEHYDE_DEHYDR_GLU"/>
    <property type="match status" value="1"/>
</dbReference>
<comment type="similarity">
    <text evidence="1 3">Belongs to the aldehyde dehydrogenase family.</text>
</comment>
<evidence type="ECO:0000313" key="8">
    <source>
        <dbReference type="EMBL" id="KAF8440993.1"/>
    </source>
</evidence>
<keyword evidence="4" id="KW-1015">Disulfide bond</keyword>
<feature type="active site" evidence="2">
    <location>
        <position position="328"/>
    </location>
</feature>
<dbReference type="GO" id="GO:0030248">
    <property type="term" value="F:cellulose binding"/>
    <property type="evidence" value="ECO:0007669"/>
    <property type="project" value="UniProtKB-UniRule"/>
</dbReference>
<evidence type="ECO:0000259" key="6">
    <source>
        <dbReference type="Pfam" id="PF00171"/>
    </source>
</evidence>
<dbReference type="Proteomes" id="UP001194468">
    <property type="component" value="Unassembled WGS sequence"/>
</dbReference>
<name>A0AAD4BV72_BOLED</name>
<evidence type="ECO:0000256" key="3">
    <source>
        <dbReference type="RuleBase" id="RU003345"/>
    </source>
</evidence>
<dbReference type="GO" id="GO:0030245">
    <property type="term" value="P:cellulose catabolic process"/>
    <property type="evidence" value="ECO:0007669"/>
    <property type="project" value="UniProtKB-UniRule"/>
</dbReference>
<reference evidence="8" key="2">
    <citation type="journal article" date="2020" name="Nat. Commun.">
        <title>Large-scale genome sequencing of mycorrhizal fungi provides insights into the early evolution of symbiotic traits.</title>
        <authorList>
            <person name="Miyauchi S."/>
            <person name="Kiss E."/>
            <person name="Kuo A."/>
            <person name="Drula E."/>
            <person name="Kohler A."/>
            <person name="Sanchez-Garcia M."/>
            <person name="Morin E."/>
            <person name="Andreopoulos B."/>
            <person name="Barry K.W."/>
            <person name="Bonito G."/>
            <person name="Buee M."/>
            <person name="Carver A."/>
            <person name="Chen C."/>
            <person name="Cichocki N."/>
            <person name="Clum A."/>
            <person name="Culley D."/>
            <person name="Crous P.W."/>
            <person name="Fauchery L."/>
            <person name="Girlanda M."/>
            <person name="Hayes R.D."/>
            <person name="Keri Z."/>
            <person name="LaButti K."/>
            <person name="Lipzen A."/>
            <person name="Lombard V."/>
            <person name="Magnuson J."/>
            <person name="Maillard F."/>
            <person name="Murat C."/>
            <person name="Nolan M."/>
            <person name="Ohm R.A."/>
            <person name="Pangilinan J."/>
            <person name="Pereira M.F."/>
            <person name="Perotto S."/>
            <person name="Peter M."/>
            <person name="Pfister S."/>
            <person name="Riley R."/>
            <person name="Sitrit Y."/>
            <person name="Stielow J.B."/>
            <person name="Szollosi G."/>
            <person name="Zifcakova L."/>
            <person name="Stursova M."/>
            <person name="Spatafora J.W."/>
            <person name="Tedersoo L."/>
            <person name="Vaario L.M."/>
            <person name="Yamada A."/>
            <person name="Yan M."/>
            <person name="Wang P."/>
            <person name="Xu J."/>
            <person name="Bruns T."/>
            <person name="Baldrian P."/>
            <person name="Vilgalys R."/>
            <person name="Dunand C."/>
            <person name="Henrissat B."/>
            <person name="Grigoriev I.V."/>
            <person name="Hibbett D."/>
            <person name="Nagy L.G."/>
            <person name="Martin F.M."/>
        </authorList>
    </citation>
    <scope>NUCLEOTIDE SEQUENCE</scope>
    <source>
        <strain evidence="8">BED1</strain>
    </source>
</reference>
<keyword evidence="4" id="KW-0964">Secreted</keyword>
<sequence length="631" mass="68094">MIISSSATTLDAMSLPIRLASPPVEDQEGESTLCVLVTLRGRGSEGEGEDEWARVRRAGEGEGERARAHRRAVVNDSGSVREGRLGGLDAIGKPSRSIEHGGSMNEHEGAVDNNGAQGGGTGAMGDTSAMIISLSATTLDAISLPIRLGEMDEWGGQEEMSVSERTRTRSHLGKPSTVVAPARSRREWQRADGGGASRRRYRHHRDGIGNTHSRDPMMEPAQWQRQGYLHHILSSPIACLMPQPCTFDLDVSMPPLVFIPAWNFPLLMLAWKPGPALATGNTIILKPSEFTPLTAIRIEKVTFTGSTLVGRKVMEASAKSNLKNVTLELGGKSPNIIFDHADLGQVPLIHSMHLLWSSSSRLATLTLFPFLAGNVPNAEPTPSIVHQINNIAPVKNASNPLVANTNPGSQLQFLWLDGDGTHWPHDIGFIMMYMAPCINTMVDQYDPTHTEWFKIDETGLELGNMTWYQQNIMNGRPENVTIPATLQSGQYLIRYEIIELHLATTLGGADFIHPARSDPMLHVNVSGDYLGIASTQEEVTFPGGYLDDDPQAGIYDPTVFDMPVQYTYLSWVVRHCVHLGFSGSSGSNSSSGSGSDLGSGSGSGMASTTLSASLAAPTMFTSLSSATCALR</sequence>
<feature type="domain" description="Auxiliary Activity family 9 catalytic" evidence="7">
    <location>
        <begin position="395"/>
        <end position="552"/>
    </location>
</feature>
<keyword evidence="4" id="KW-0136">Cellulose degradation</keyword>
<dbReference type="Gene3D" id="3.40.605.10">
    <property type="entry name" value="Aldehyde Dehydrogenase, Chain A, domain 1"/>
    <property type="match status" value="2"/>
</dbReference>
<keyword evidence="4" id="KW-0624">Polysaccharide degradation</keyword>
<feature type="domain" description="Aldehyde dehydrogenase" evidence="6">
    <location>
        <begin position="297"/>
        <end position="345"/>
    </location>
</feature>
<keyword evidence="9" id="KW-1185">Reference proteome</keyword>
<dbReference type="PANTHER" id="PTHR11699">
    <property type="entry name" value="ALDEHYDE DEHYDROGENASE-RELATED"/>
    <property type="match status" value="1"/>
</dbReference>
<dbReference type="Pfam" id="PF00171">
    <property type="entry name" value="Aldedh"/>
    <property type="match status" value="1"/>
</dbReference>
<proteinExistence type="inferred from homology"/>
<comment type="caution">
    <text evidence="8">The sequence shown here is derived from an EMBL/GenBank/DDBJ whole genome shotgun (WGS) entry which is preliminary data.</text>
</comment>
<feature type="region of interest" description="Disordered" evidence="5">
    <location>
        <begin position="182"/>
        <end position="217"/>
    </location>
</feature>
<feature type="compositionally biased region" description="Low complexity" evidence="5">
    <location>
        <begin position="583"/>
        <end position="594"/>
    </location>
</feature>
<organism evidence="8 9">
    <name type="scientific">Boletus edulis BED1</name>
    <dbReference type="NCBI Taxonomy" id="1328754"/>
    <lineage>
        <taxon>Eukaryota</taxon>
        <taxon>Fungi</taxon>
        <taxon>Dikarya</taxon>
        <taxon>Basidiomycota</taxon>
        <taxon>Agaricomycotina</taxon>
        <taxon>Agaricomycetes</taxon>
        <taxon>Agaricomycetidae</taxon>
        <taxon>Boletales</taxon>
        <taxon>Boletineae</taxon>
        <taxon>Boletaceae</taxon>
        <taxon>Boletoideae</taxon>
        <taxon>Boletus</taxon>
    </lineage>
</organism>
<dbReference type="SUPFAM" id="SSF53720">
    <property type="entry name" value="ALDH-like"/>
    <property type="match status" value="1"/>
</dbReference>
<evidence type="ECO:0000256" key="5">
    <source>
        <dbReference type="SAM" id="MobiDB-lite"/>
    </source>
</evidence>
<feature type="region of interest" description="Disordered" evidence="5">
    <location>
        <begin position="100"/>
        <end position="122"/>
    </location>
</feature>
<comment type="subcellular location">
    <subcellularLocation>
        <location evidence="4">Secreted</location>
    </subcellularLocation>
</comment>
<dbReference type="InterPro" id="IPR015590">
    <property type="entry name" value="Aldehyde_DH_dom"/>
</dbReference>
<reference evidence="8" key="1">
    <citation type="submission" date="2019-10" db="EMBL/GenBank/DDBJ databases">
        <authorList>
            <consortium name="DOE Joint Genome Institute"/>
            <person name="Kuo A."/>
            <person name="Miyauchi S."/>
            <person name="Kiss E."/>
            <person name="Drula E."/>
            <person name="Kohler A."/>
            <person name="Sanchez-Garcia M."/>
            <person name="Andreopoulos B."/>
            <person name="Barry K.W."/>
            <person name="Bonito G."/>
            <person name="Buee M."/>
            <person name="Carver A."/>
            <person name="Chen C."/>
            <person name="Cichocki N."/>
            <person name="Clum A."/>
            <person name="Culley D."/>
            <person name="Crous P.W."/>
            <person name="Fauchery L."/>
            <person name="Girlanda M."/>
            <person name="Hayes R."/>
            <person name="Keri Z."/>
            <person name="LaButti K."/>
            <person name="Lipzen A."/>
            <person name="Lombard V."/>
            <person name="Magnuson J."/>
            <person name="Maillard F."/>
            <person name="Morin E."/>
            <person name="Murat C."/>
            <person name="Nolan M."/>
            <person name="Ohm R."/>
            <person name="Pangilinan J."/>
            <person name="Pereira M."/>
            <person name="Perotto S."/>
            <person name="Peter M."/>
            <person name="Riley R."/>
            <person name="Sitrit Y."/>
            <person name="Stielow B."/>
            <person name="Szollosi G."/>
            <person name="Zifcakova L."/>
            <person name="Stursova M."/>
            <person name="Spatafora J.W."/>
            <person name="Tedersoo L."/>
            <person name="Vaario L.-M."/>
            <person name="Yamada A."/>
            <person name="Yan M."/>
            <person name="Wang P."/>
            <person name="Xu J."/>
            <person name="Bruns T."/>
            <person name="Baldrian P."/>
            <person name="Vilgalys R."/>
            <person name="Henrissat B."/>
            <person name="Grigoriev I.V."/>
            <person name="Hibbett D."/>
            <person name="Nagy L.G."/>
            <person name="Martin F.M."/>
        </authorList>
    </citation>
    <scope>NUCLEOTIDE SEQUENCE</scope>
    <source>
        <strain evidence="8">BED1</strain>
    </source>
</reference>
<dbReference type="EC" id="1.14.99.56" evidence="4"/>
<gene>
    <name evidence="8" type="ORF">L210DRAFT_3630408</name>
</gene>
<dbReference type="InterPro" id="IPR029510">
    <property type="entry name" value="Ald_DH_CS_GLU"/>
</dbReference>
<evidence type="ECO:0000256" key="1">
    <source>
        <dbReference type="ARBA" id="ARBA00009986"/>
    </source>
</evidence>
<dbReference type="GO" id="GO:0005576">
    <property type="term" value="C:extracellular region"/>
    <property type="evidence" value="ECO:0007669"/>
    <property type="project" value="UniProtKB-SubCell"/>
</dbReference>
<evidence type="ECO:0000259" key="7">
    <source>
        <dbReference type="Pfam" id="PF03443"/>
    </source>
</evidence>
<dbReference type="GO" id="GO:0016491">
    <property type="term" value="F:oxidoreductase activity"/>
    <property type="evidence" value="ECO:0007669"/>
    <property type="project" value="UniProtKB-KW"/>
</dbReference>
<comment type="function">
    <text evidence="4">Lytic polysaccharide monooxygenase (LMPO) that depolymerizes crystalline and amorphous polysaccharides via the oxidation of scissile alpha- or beta-(1-4)-glycosidic bonds, yielding C1 and/or C4 oxidation products. Catalysis by LPMOs requires the reduction of the active-site copper from Cu(II) to Cu(I) by a reducing agent and H(2)O(2) or O(2) as a cosubstrate.</text>
</comment>
<comment type="domain">
    <text evidence="4">Has a modular structure: an endo-beta-1,4-glucanase catalytic module at the N-terminus, a linker rich in serines and threonines, and a C-terminal carbohydrate-binding module (CBM).</text>
</comment>
<evidence type="ECO:0000313" key="9">
    <source>
        <dbReference type="Proteomes" id="UP001194468"/>
    </source>
</evidence>
<evidence type="ECO:0000256" key="4">
    <source>
        <dbReference type="RuleBase" id="RU368122"/>
    </source>
</evidence>
<evidence type="ECO:0000256" key="2">
    <source>
        <dbReference type="PROSITE-ProRule" id="PRU10007"/>
    </source>
</evidence>
<dbReference type="Pfam" id="PF03443">
    <property type="entry name" value="AA9"/>
    <property type="match status" value="1"/>
</dbReference>
<dbReference type="InterPro" id="IPR016161">
    <property type="entry name" value="Ald_DH/histidinol_DH"/>
</dbReference>
<dbReference type="GO" id="GO:0008810">
    <property type="term" value="F:cellulase activity"/>
    <property type="evidence" value="ECO:0007669"/>
    <property type="project" value="UniProtKB-UniRule"/>
</dbReference>
<protein>
    <recommendedName>
        <fullName evidence="4">AA9 family lytic polysaccharide monooxygenase</fullName>
        <ecNumber evidence="4">1.14.99.56</ecNumber>
    </recommendedName>
    <alternativeName>
        <fullName evidence="4">Endo-beta-1,4-glucanase</fullName>
    </alternativeName>
    <alternativeName>
        <fullName evidence="4">Glycosyl hydrolase 61 family protein</fullName>
    </alternativeName>
</protein>
<keyword evidence="3" id="KW-0560">Oxidoreductase</keyword>
<dbReference type="EMBL" id="WHUW01000011">
    <property type="protein sequence ID" value="KAF8440993.1"/>
    <property type="molecule type" value="Genomic_DNA"/>
</dbReference>
<keyword evidence="4" id="KW-0119">Carbohydrate metabolism</keyword>
<dbReference type="Gene3D" id="2.70.50.70">
    <property type="match status" value="1"/>
</dbReference>
<accession>A0AAD4BV72</accession>
<feature type="region of interest" description="Disordered" evidence="5">
    <location>
        <begin position="583"/>
        <end position="602"/>
    </location>
</feature>
<dbReference type="InterPro" id="IPR005103">
    <property type="entry name" value="AA9_LPMO"/>
</dbReference>
<dbReference type="InterPro" id="IPR016162">
    <property type="entry name" value="Ald_DH_N"/>
</dbReference>
<comment type="catalytic activity">
    <reaction evidence="4">
        <text>[(1-&gt;4)-beta-D-glucosyl]n+m + reduced acceptor + O2 = 4-dehydro-beta-D-glucosyl-[(1-&gt;4)-beta-D-glucosyl]n-1 + [(1-&gt;4)-beta-D-glucosyl]m + acceptor + H2O.</text>
        <dbReference type="EC" id="1.14.99.56"/>
    </reaction>
</comment>